<protein>
    <submittedName>
        <fullName evidence="2">Uncharacterized protein</fullName>
    </submittedName>
</protein>
<reference evidence="2" key="1">
    <citation type="submission" date="2022-08" db="EMBL/GenBank/DDBJ databases">
        <title>A Global Phylogenomic Analysis of the Shiitake Genus Lentinula.</title>
        <authorList>
            <consortium name="DOE Joint Genome Institute"/>
            <person name="Sierra-Patev S."/>
            <person name="Min B."/>
            <person name="Naranjo-Ortiz M."/>
            <person name="Looney B."/>
            <person name="Konkel Z."/>
            <person name="Slot J.C."/>
            <person name="Sakamoto Y."/>
            <person name="Steenwyk J.L."/>
            <person name="Rokas A."/>
            <person name="Carro J."/>
            <person name="Camarero S."/>
            <person name="Ferreira P."/>
            <person name="Molpeceres G."/>
            <person name="Ruiz-Duenas F.J."/>
            <person name="Serrano A."/>
            <person name="Henrissat B."/>
            <person name="Drula E."/>
            <person name="Hughes K.W."/>
            <person name="Mata J.L."/>
            <person name="Ishikawa N.K."/>
            <person name="Vargas-Isla R."/>
            <person name="Ushijima S."/>
            <person name="Smith C.A."/>
            <person name="Ahrendt S."/>
            <person name="Andreopoulos W."/>
            <person name="He G."/>
            <person name="Labutti K."/>
            <person name="Lipzen A."/>
            <person name="Ng V."/>
            <person name="Riley R."/>
            <person name="Sandor L."/>
            <person name="Barry K."/>
            <person name="Martinez A.T."/>
            <person name="Xiao Y."/>
            <person name="Gibbons J.G."/>
            <person name="Terashima K."/>
            <person name="Grigoriev I.V."/>
            <person name="Hibbett D.S."/>
        </authorList>
    </citation>
    <scope>NUCLEOTIDE SEQUENCE</scope>
    <source>
        <strain evidence="2">RHP3577 ss4</strain>
    </source>
</reference>
<sequence length="683" mass="74577">MVDSLNLESVFSSSLQKQCVPTLASTNKHPEDMASFSLVDIQDHSTPHMKTRVAVRDRTPHRFQVIPLKDAKQTHSMLQLSNKTTPVSNSTVRKGLKDVTNFQETTPRGALAVSDGGKLNPCPDLQNELKLSAPGLVKDVQARSPSFISRTLQHRTSLKPETPSVTPIPPHKISQIGSKCTSITAAIQSLPVKPLNIVKRGDVSGPPLTGIRPPTVRPAAIRDVSKPPTATSAAPLRTGLATVAVSPFPAFDFLNSPSESTSTISKHRRRSRSNNAPLTSKLPTARTRMNPEHFEVRELSKPGHDPKVPTTVSNPATPTICQHHHKSPTPNTTVTTLSTPNFASKDIVRAPSATPTLRKRVSGDIQMTTESVNRRCTSKYLKSSSTAAASRENLSEFRIPSSKLKLAFHPHTLDPVLLKPKHGITHSVDIVNLNPRLLQAPRIRQYQDVRNVFPQCVEPPTAVEKSQSSESVAVTPSPPLGRRSVLKSEIPSKRHAIYTRSLYVGKAEKDSSNYLRALEGMITSHSSLHSQVTDHEEVSTSSDSLGSILQVYQDAVNDEAHPHSRSFSVGLPTSHSEPTLYDINVTPLAVACTGITPSDENQSKFPVASVSLSSLGSVYSQDSWASGERQDIQLSIVAGIDAIIFSEHKPERKTGHHPIVWELLEKLESAQRTWLWDTGSDKF</sequence>
<feature type="compositionally biased region" description="Polar residues" evidence="1">
    <location>
        <begin position="255"/>
        <end position="264"/>
    </location>
</feature>
<dbReference type="EMBL" id="JANVFT010000016">
    <property type="protein sequence ID" value="KAJ4498376.1"/>
    <property type="molecule type" value="Genomic_DNA"/>
</dbReference>
<evidence type="ECO:0000256" key="1">
    <source>
        <dbReference type="SAM" id="MobiDB-lite"/>
    </source>
</evidence>
<feature type="compositionally biased region" description="Polar residues" evidence="1">
    <location>
        <begin position="464"/>
        <end position="474"/>
    </location>
</feature>
<comment type="caution">
    <text evidence="2">The sequence shown here is derived from an EMBL/GenBank/DDBJ whole genome shotgun (WGS) entry which is preliminary data.</text>
</comment>
<evidence type="ECO:0000313" key="2">
    <source>
        <dbReference type="EMBL" id="KAJ4498376.1"/>
    </source>
</evidence>
<dbReference type="Proteomes" id="UP001150217">
    <property type="component" value="Unassembled WGS sequence"/>
</dbReference>
<keyword evidence="3" id="KW-1185">Reference proteome</keyword>
<organism evidence="2 3">
    <name type="scientific">Lentinula lateritia</name>
    <dbReference type="NCBI Taxonomy" id="40482"/>
    <lineage>
        <taxon>Eukaryota</taxon>
        <taxon>Fungi</taxon>
        <taxon>Dikarya</taxon>
        <taxon>Basidiomycota</taxon>
        <taxon>Agaricomycotina</taxon>
        <taxon>Agaricomycetes</taxon>
        <taxon>Agaricomycetidae</taxon>
        <taxon>Agaricales</taxon>
        <taxon>Marasmiineae</taxon>
        <taxon>Omphalotaceae</taxon>
        <taxon>Lentinula</taxon>
    </lineage>
</organism>
<accession>A0ABQ8VQ00</accession>
<feature type="region of interest" description="Disordered" evidence="1">
    <location>
        <begin position="255"/>
        <end position="284"/>
    </location>
</feature>
<gene>
    <name evidence="2" type="ORF">C8R41DRAFT_979041</name>
</gene>
<proteinExistence type="predicted"/>
<name>A0ABQ8VQ00_9AGAR</name>
<feature type="compositionally biased region" description="Polar residues" evidence="1">
    <location>
        <begin position="273"/>
        <end position="282"/>
    </location>
</feature>
<evidence type="ECO:0000313" key="3">
    <source>
        <dbReference type="Proteomes" id="UP001150217"/>
    </source>
</evidence>
<feature type="region of interest" description="Disordered" evidence="1">
    <location>
        <begin position="463"/>
        <end position="484"/>
    </location>
</feature>